<reference evidence="1 2" key="1">
    <citation type="journal article" date="2011" name="Science">
        <title>The ecoresponsive genome of Daphnia pulex.</title>
        <authorList>
            <person name="Colbourne J.K."/>
            <person name="Pfrender M.E."/>
            <person name="Gilbert D."/>
            <person name="Thomas W.K."/>
            <person name="Tucker A."/>
            <person name="Oakley T.H."/>
            <person name="Tokishita S."/>
            <person name="Aerts A."/>
            <person name="Arnold G.J."/>
            <person name="Basu M.K."/>
            <person name="Bauer D.J."/>
            <person name="Caceres C.E."/>
            <person name="Carmel L."/>
            <person name="Casola C."/>
            <person name="Choi J.H."/>
            <person name="Detter J.C."/>
            <person name="Dong Q."/>
            <person name="Dusheyko S."/>
            <person name="Eads B.D."/>
            <person name="Frohlich T."/>
            <person name="Geiler-Samerotte K.A."/>
            <person name="Gerlach D."/>
            <person name="Hatcher P."/>
            <person name="Jogdeo S."/>
            <person name="Krijgsveld J."/>
            <person name="Kriventseva E.V."/>
            <person name="Kultz D."/>
            <person name="Laforsch C."/>
            <person name="Lindquist E."/>
            <person name="Lopez J."/>
            <person name="Manak J.R."/>
            <person name="Muller J."/>
            <person name="Pangilinan J."/>
            <person name="Patwardhan R.P."/>
            <person name="Pitluck S."/>
            <person name="Pritham E.J."/>
            <person name="Rechtsteiner A."/>
            <person name="Rho M."/>
            <person name="Rogozin I.B."/>
            <person name="Sakarya O."/>
            <person name="Salamov A."/>
            <person name="Schaack S."/>
            <person name="Shapiro H."/>
            <person name="Shiga Y."/>
            <person name="Skalitzky C."/>
            <person name="Smith Z."/>
            <person name="Souvorov A."/>
            <person name="Sung W."/>
            <person name="Tang Z."/>
            <person name="Tsuchiya D."/>
            <person name="Tu H."/>
            <person name="Vos H."/>
            <person name="Wang M."/>
            <person name="Wolf Y.I."/>
            <person name="Yamagata H."/>
            <person name="Yamada T."/>
            <person name="Ye Y."/>
            <person name="Shaw J.R."/>
            <person name="Andrews J."/>
            <person name="Crease T.J."/>
            <person name="Tang H."/>
            <person name="Lucas S.M."/>
            <person name="Robertson H.M."/>
            <person name="Bork P."/>
            <person name="Koonin E.V."/>
            <person name="Zdobnov E.M."/>
            <person name="Grigoriev I.V."/>
            <person name="Lynch M."/>
            <person name="Boore J.L."/>
        </authorList>
    </citation>
    <scope>NUCLEOTIDE SEQUENCE [LARGE SCALE GENOMIC DNA]</scope>
</reference>
<gene>
    <name evidence="1" type="ORF">DAPPUDRAFT_107227</name>
</gene>
<keyword evidence="2" id="KW-1185">Reference proteome</keyword>
<sequence length="311" mass="34893">MKCTTTKEDFLSSSKKKTKFIEKFRKFLSKQACEVVYADGCDTTNKPYGLGKGSALKLLKNRHQIKGNIENVAQYTNSGFHVASFIERQTKKEFYSHSKGLVCQKKACVLETNILLGLEKICRKCYKTGYPPNSLSGPMEFFCPVRSLTLNPVLLVGLISRHSRGLYISTELFVRLREMVFNNRTNMHSYVGFNIPKRIIAEGAGNGNTLAEPLKLKVLVENGITLENVVYICYGIEIGSGVNGWGSIENFAIFSAAKFDEFIQQNTGKELERSSANDMHVFFTGMLDDYDGREHVTTQGRSVMAGIRKVM</sequence>
<organism evidence="1 2">
    <name type="scientific">Daphnia pulex</name>
    <name type="common">Water flea</name>
    <dbReference type="NCBI Taxonomy" id="6669"/>
    <lineage>
        <taxon>Eukaryota</taxon>
        <taxon>Metazoa</taxon>
        <taxon>Ecdysozoa</taxon>
        <taxon>Arthropoda</taxon>
        <taxon>Crustacea</taxon>
        <taxon>Branchiopoda</taxon>
        <taxon>Diplostraca</taxon>
        <taxon>Cladocera</taxon>
        <taxon>Anomopoda</taxon>
        <taxon>Daphniidae</taxon>
        <taxon>Daphnia</taxon>
    </lineage>
</organism>
<evidence type="ECO:0000313" key="2">
    <source>
        <dbReference type="Proteomes" id="UP000000305"/>
    </source>
</evidence>
<accession>E9GWE8</accession>
<name>E9GWE8_DAPPU</name>
<dbReference type="InParanoid" id="E9GWE8"/>
<dbReference type="Proteomes" id="UP000000305">
    <property type="component" value="Unassembled WGS sequence"/>
</dbReference>
<protein>
    <submittedName>
        <fullName evidence="1">Uncharacterized protein</fullName>
    </submittedName>
</protein>
<dbReference type="EMBL" id="GL732570">
    <property type="protein sequence ID" value="EFX76088.1"/>
    <property type="molecule type" value="Genomic_DNA"/>
</dbReference>
<proteinExistence type="predicted"/>
<dbReference type="AlphaFoldDB" id="E9GWE8"/>
<dbReference type="KEGG" id="dpx:DAPPUDRAFT_107227"/>
<dbReference type="HOGENOM" id="CLU_895061_0_0_1"/>
<evidence type="ECO:0000313" key="1">
    <source>
        <dbReference type="EMBL" id="EFX76088.1"/>
    </source>
</evidence>